<dbReference type="Gramene" id="scaffold_500996.1">
    <property type="protein sequence ID" value="scaffold_500996.1"/>
    <property type="gene ID" value="scaffold_500996.1"/>
</dbReference>
<organism evidence="2">
    <name type="scientific">Arabidopsis lyrata subsp. lyrata</name>
    <name type="common">Lyre-leaved rock-cress</name>
    <dbReference type="NCBI Taxonomy" id="81972"/>
    <lineage>
        <taxon>Eukaryota</taxon>
        <taxon>Viridiplantae</taxon>
        <taxon>Streptophyta</taxon>
        <taxon>Embryophyta</taxon>
        <taxon>Tracheophyta</taxon>
        <taxon>Spermatophyta</taxon>
        <taxon>Magnoliopsida</taxon>
        <taxon>eudicotyledons</taxon>
        <taxon>Gunneridae</taxon>
        <taxon>Pentapetalae</taxon>
        <taxon>rosids</taxon>
        <taxon>malvids</taxon>
        <taxon>Brassicales</taxon>
        <taxon>Brassicaceae</taxon>
        <taxon>Camelineae</taxon>
        <taxon>Arabidopsis</taxon>
    </lineage>
</organism>
<name>D7LP36_ARALL</name>
<dbReference type="EMBL" id="GL348717">
    <property type="protein sequence ID" value="EFH53467.1"/>
    <property type="molecule type" value="Genomic_DNA"/>
</dbReference>
<keyword evidence="2" id="KW-1185">Reference proteome</keyword>
<dbReference type="STRING" id="81972.D7LP36"/>
<gene>
    <name evidence="1" type="ORF">ARALYDRAFT_905292</name>
</gene>
<proteinExistence type="predicted"/>
<evidence type="ECO:0000313" key="2">
    <source>
        <dbReference type="Proteomes" id="UP000008694"/>
    </source>
</evidence>
<protein>
    <submittedName>
        <fullName evidence="1">Uncharacterized protein</fullName>
    </submittedName>
</protein>
<dbReference type="HOGENOM" id="CLU_3016958_0_0_1"/>
<sequence length="56" mass="5884">MSDSKAFLCAVEEAVREIGEHVQQFLVCDDAALVSCVALNSGIKDGVSVPNIIFGS</sequence>
<accession>D7LP36</accession>
<dbReference type="AlphaFoldDB" id="D7LP36"/>
<dbReference type="Proteomes" id="UP000008694">
    <property type="component" value="Unassembled WGS sequence"/>
</dbReference>
<reference evidence="2" key="1">
    <citation type="journal article" date="2011" name="Nat. Genet.">
        <title>The Arabidopsis lyrata genome sequence and the basis of rapid genome size change.</title>
        <authorList>
            <person name="Hu T.T."/>
            <person name="Pattyn P."/>
            <person name="Bakker E.G."/>
            <person name="Cao J."/>
            <person name="Cheng J.-F."/>
            <person name="Clark R.M."/>
            <person name="Fahlgren N."/>
            <person name="Fawcett J.A."/>
            <person name="Grimwood J."/>
            <person name="Gundlach H."/>
            <person name="Haberer G."/>
            <person name="Hollister J.D."/>
            <person name="Ossowski S."/>
            <person name="Ottilar R.P."/>
            <person name="Salamov A.A."/>
            <person name="Schneeberger K."/>
            <person name="Spannagl M."/>
            <person name="Wang X."/>
            <person name="Yang L."/>
            <person name="Nasrallah M.E."/>
            <person name="Bergelson J."/>
            <person name="Carrington J.C."/>
            <person name="Gaut B.S."/>
            <person name="Schmutz J."/>
            <person name="Mayer K.F.X."/>
            <person name="Van de Peer Y."/>
            <person name="Grigoriev I.V."/>
            <person name="Nordborg M."/>
            <person name="Weigel D."/>
            <person name="Guo Y.-L."/>
        </authorList>
    </citation>
    <scope>NUCLEOTIDE SEQUENCE [LARGE SCALE GENOMIC DNA]</scope>
    <source>
        <strain evidence="2">cv. MN47</strain>
    </source>
</reference>
<evidence type="ECO:0000313" key="1">
    <source>
        <dbReference type="EMBL" id="EFH53467.1"/>
    </source>
</evidence>